<keyword evidence="3" id="KW-1185">Reference proteome</keyword>
<evidence type="ECO:0000256" key="1">
    <source>
        <dbReference type="SAM" id="SignalP"/>
    </source>
</evidence>
<gene>
    <name evidence="2" type="ORF">SLOPH_586</name>
</gene>
<sequence length="320" mass="37093">MFFNLLFFNFLISNYLVHKNSYFSNMKNAGNDKTQNIVLMGEDWRGNIYNLSGYKINFDGPRKSINRTNTDFSVIGILLEDNENCDINRENILESIVTGILFVHTSIDPLSNREEKKIIKGDLSSDSYTIEDILSREIYIIGFYVKVDGDGYENTNYDGYSNINKPDEKNITWELMRISVYSSTQHEKSYKDFRRLKIYNLKFQNEIKCYSISHLNILQECRVDGSTLTIELINECIKAKEEQKNATNCKLQTAEDDQDCSKDNLSIDTTNKDEKHTMPKVQNVNKTDIRSDMNAHSKSKLAKLKRKFLNKIKRKIGGSE</sequence>
<proteinExistence type="predicted"/>
<evidence type="ECO:0000313" key="3">
    <source>
        <dbReference type="Proteomes" id="UP000014978"/>
    </source>
</evidence>
<dbReference type="VEuPathDB" id="MicrosporidiaDB:SLOPH_586"/>
<dbReference type="HOGENOM" id="CLU_075381_0_0_1"/>
<keyword evidence="1" id="KW-0732">Signal</keyword>
<feature type="signal peptide" evidence="1">
    <location>
        <begin position="1"/>
        <end position="19"/>
    </location>
</feature>
<reference evidence="3" key="1">
    <citation type="journal article" date="2013" name="PLoS Genet.">
        <title>The genome of Spraguea lophii and the basis of host-microsporidian interactions.</title>
        <authorList>
            <person name="Campbell S.E."/>
            <person name="Williams T.A."/>
            <person name="Yousuf A."/>
            <person name="Soanes D.M."/>
            <person name="Paszkiewicz K.H."/>
            <person name="Williams B.A.P."/>
        </authorList>
    </citation>
    <scope>NUCLEOTIDE SEQUENCE [LARGE SCALE GENOMIC DNA]</scope>
    <source>
        <strain evidence="3">42_110</strain>
    </source>
</reference>
<dbReference type="EMBL" id="ATCN01000105">
    <property type="protein sequence ID" value="EPR79803.1"/>
    <property type="molecule type" value="Genomic_DNA"/>
</dbReference>
<dbReference type="InParanoid" id="S7XVA6"/>
<dbReference type="AlphaFoldDB" id="S7XVA6"/>
<name>S7XVA6_SPRLO</name>
<accession>S7XVA6</accession>
<evidence type="ECO:0000313" key="2">
    <source>
        <dbReference type="EMBL" id="EPR79803.1"/>
    </source>
</evidence>
<comment type="caution">
    <text evidence="2">The sequence shown here is derived from an EMBL/GenBank/DDBJ whole genome shotgun (WGS) entry which is preliminary data.</text>
</comment>
<dbReference type="Proteomes" id="UP000014978">
    <property type="component" value="Unassembled WGS sequence"/>
</dbReference>
<feature type="chain" id="PRO_5004559532" evidence="1">
    <location>
        <begin position="20"/>
        <end position="320"/>
    </location>
</feature>
<protein>
    <submittedName>
        <fullName evidence="2">Uncharacterized protein</fullName>
    </submittedName>
</protein>
<organism evidence="2 3">
    <name type="scientific">Spraguea lophii (strain 42_110)</name>
    <name type="common">Microsporidian parasite</name>
    <dbReference type="NCBI Taxonomy" id="1358809"/>
    <lineage>
        <taxon>Eukaryota</taxon>
        <taxon>Fungi</taxon>
        <taxon>Fungi incertae sedis</taxon>
        <taxon>Microsporidia</taxon>
        <taxon>Spragueidae</taxon>
        <taxon>Spraguea</taxon>
    </lineage>
</organism>